<comment type="caution">
    <text evidence="2">The sequence shown here is derived from an EMBL/GenBank/DDBJ whole genome shotgun (WGS) entry which is preliminary data.</text>
</comment>
<name>A0A5M3WAP0_9ACTN</name>
<feature type="region of interest" description="Disordered" evidence="1">
    <location>
        <begin position="39"/>
        <end position="69"/>
    </location>
</feature>
<protein>
    <submittedName>
        <fullName evidence="2">Uncharacterized protein</fullName>
    </submittedName>
</protein>
<evidence type="ECO:0000313" key="3">
    <source>
        <dbReference type="Proteomes" id="UP000334990"/>
    </source>
</evidence>
<dbReference type="AlphaFoldDB" id="A0A5M3WAP0"/>
<dbReference type="EMBL" id="BLAD01000079">
    <property type="protein sequence ID" value="GES04243.1"/>
    <property type="molecule type" value="Genomic_DNA"/>
</dbReference>
<accession>A0A5M3WAP0</accession>
<organism evidence="2 3">
    <name type="scientific">Acrocarpospora corrugata</name>
    <dbReference type="NCBI Taxonomy" id="35763"/>
    <lineage>
        <taxon>Bacteria</taxon>
        <taxon>Bacillati</taxon>
        <taxon>Actinomycetota</taxon>
        <taxon>Actinomycetes</taxon>
        <taxon>Streptosporangiales</taxon>
        <taxon>Streptosporangiaceae</taxon>
        <taxon>Acrocarpospora</taxon>
    </lineage>
</organism>
<evidence type="ECO:0000313" key="2">
    <source>
        <dbReference type="EMBL" id="GES04243.1"/>
    </source>
</evidence>
<proteinExistence type="predicted"/>
<keyword evidence="3" id="KW-1185">Reference proteome</keyword>
<sequence length="69" mass="7543">MPAGFRLRTTAPSELLTAVIVKSDTPVRIGEITRPVGAGYRRPVVSPMGRKKWGPQNTKAALEGRGRER</sequence>
<gene>
    <name evidence="2" type="ORF">Acor_63110</name>
</gene>
<reference evidence="2 3" key="1">
    <citation type="submission" date="2019-10" db="EMBL/GenBank/DDBJ databases">
        <title>Whole genome shotgun sequence of Acrocarpospora corrugata NBRC 13972.</title>
        <authorList>
            <person name="Ichikawa N."/>
            <person name="Kimura A."/>
            <person name="Kitahashi Y."/>
            <person name="Komaki H."/>
            <person name="Oguchi A."/>
        </authorList>
    </citation>
    <scope>NUCLEOTIDE SEQUENCE [LARGE SCALE GENOMIC DNA]</scope>
    <source>
        <strain evidence="2 3">NBRC 13972</strain>
    </source>
</reference>
<evidence type="ECO:0000256" key="1">
    <source>
        <dbReference type="SAM" id="MobiDB-lite"/>
    </source>
</evidence>
<dbReference type="Proteomes" id="UP000334990">
    <property type="component" value="Unassembled WGS sequence"/>
</dbReference>